<dbReference type="InterPro" id="IPR023210">
    <property type="entry name" value="NADP_OxRdtase_dom"/>
</dbReference>
<dbReference type="EMBL" id="CP117884">
    <property type="protein sequence ID" value="WDF83141.1"/>
    <property type="molecule type" value="Genomic_DNA"/>
</dbReference>
<feature type="domain" description="NADP-dependent oxidoreductase" evidence="2">
    <location>
        <begin position="6"/>
        <end position="296"/>
    </location>
</feature>
<evidence type="ECO:0000259" key="2">
    <source>
        <dbReference type="Pfam" id="PF00248"/>
    </source>
</evidence>
<gene>
    <name evidence="3" type="ORF">PQ472_02585</name>
</gene>
<proteinExistence type="predicted"/>
<evidence type="ECO:0000256" key="1">
    <source>
        <dbReference type="ARBA" id="ARBA00023002"/>
    </source>
</evidence>
<keyword evidence="1" id="KW-0560">Oxidoreductase</keyword>
<dbReference type="InterPro" id="IPR050523">
    <property type="entry name" value="AKR_Detox_Biosynth"/>
</dbReference>
<dbReference type="RefSeq" id="WP_274261092.1">
    <property type="nucleotide sequence ID" value="NZ_CP117884.1"/>
</dbReference>
<dbReference type="PANTHER" id="PTHR43364">
    <property type="entry name" value="NADH-SPECIFIC METHYLGLYOXAL REDUCTASE-RELATED"/>
    <property type="match status" value="1"/>
</dbReference>
<dbReference type="Proteomes" id="UP001220377">
    <property type="component" value="Chromosome"/>
</dbReference>
<accession>A0ABY7WTQ6</accession>
<dbReference type="PANTHER" id="PTHR43364:SF4">
    <property type="entry name" value="NAD(P)-LINKED OXIDOREDUCTASE SUPERFAMILY PROTEIN"/>
    <property type="match status" value="1"/>
</dbReference>
<reference evidence="3 4" key="1">
    <citation type="submission" date="2023-02" db="EMBL/GenBank/DDBJ databases">
        <title>Genome sequence of Lacticaseibacillus sp. KACC 23028.</title>
        <authorList>
            <person name="Kim S."/>
            <person name="Heo J."/>
            <person name="Kwon S.-W."/>
        </authorList>
    </citation>
    <scope>NUCLEOTIDE SEQUENCE [LARGE SCALE GENOMIC DNA]</scope>
    <source>
        <strain evidence="3 4">KACC 23028</strain>
    </source>
</reference>
<name>A0ABY7WTQ6_9LACO</name>
<dbReference type="PRINTS" id="PR00069">
    <property type="entry name" value="ALDKETRDTASE"/>
</dbReference>
<dbReference type="InterPro" id="IPR036812">
    <property type="entry name" value="NAD(P)_OxRdtase_dom_sf"/>
</dbReference>
<dbReference type="Pfam" id="PF00248">
    <property type="entry name" value="Aldo_ket_red"/>
    <property type="match status" value="1"/>
</dbReference>
<keyword evidence="4" id="KW-1185">Reference proteome</keyword>
<sequence length="314" mass="34713">MFNAKVALGTWSWGHGKNGGDQVFGNHLTEDSLRPVVDAAMKSGLNLWDTAAVYGEGTSEELVGNLLKPYKREDYYLSTKFTPLFSDGSDDAMEKMLQGSLKRLHTDHIDLYWIHNSDDVEKWTPKLIPLVKSGVIKHVGVSNHNLAQVKRANEILAAGGVKLEAVQNHYSLLYPNSEEMGLLDYCKENGITFFPYMVLEQGALTGKYNQAHPFEGDSLRARTYNKVLPKLEALTDAMAEIGKKYDISTADVATAWAIAKGTQPIIGVTKPKYIPDTVKAINANLTPDEMQRLETLAAATHVDLTAGWEKNMEA</sequence>
<dbReference type="InterPro" id="IPR020471">
    <property type="entry name" value="AKR"/>
</dbReference>
<dbReference type="CDD" id="cd19103">
    <property type="entry name" value="AKR_unchar"/>
    <property type="match status" value="1"/>
</dbReference>
<protein>
    <submittedName>
        <fullName evidence="3">Aldo/keto reductase</fullName>
    </submittedName>
</protein>
<dbReference type="SUPFAM" id="SSF51430">
    <property type="entry name" value="NAD(P)-linked oxidoreductase"/>
    <property type="match status" value="1"/>
</dbReference>
<evidence type="ECO:0000313" key="4">
    <source>
        <dbReference type="Proteomes" id="UP001220377"/>
    </source>
</evidence>
<evidence type="ECO:0000313" key="3">
    <source>
        <dbReference type="EMBL" id="WDF83141.1"/>
    </source>
</evidence>
<dbReference type="Gene3D" id="3.20.20.100">
    <property type="entry name" value="NADP-dependent oxidoreductase domain"/>
    <property type="match status" value="1"/>
</dbReference>
<organism evidence="3 4">
    <name type="scientific">Lacticaseibacillus pabuli</name>
    <dbReference type="NCBI Taxonomy" id="3025672"/>
    <lineage>
        <taxon>Bacteria</taxon>
        <taxon>Bacillati</taxon>
        <taxon>Bacillota</taxon>
        <taxon>Bacilli</taxon>
        <taxon>Lactobacillales</taxon>
        <taxon>Lactobacillaceae</taxon>
        <taxon>Lacticaseibacillus</taxon>
    </lineage>
</organism>